<dbReference type="PANTHER" id="PTHR39210:SF1">
    <property type="entry name" value="HEPARIN-SULFATE LYASE"/>
    <property type="match status" value="1"/>
</dbReference>
<name>A0ABS1B7X1_9MICO</name>
<organism evidence="7 8">
    <name type="scientific">Brachybacterium halotolerans</name>
    <dbReference type="NCBI Taxonomy" id="2795215"/>
    <lineage>
        <taxon>Bacteria</taxon>
        <taxon>Bacillati</taxon>
        <taxon>Actinomycetota</taxon>
        <taxon>Actinomycetes</taxon>
        <taxon>Micrococcales</taxon>
        <taxon>Dermabacteraceae</taxon>
        <taxon>Brachybacterium</taxon>
    </lineage>
</organism>
<proteinExistence type="predicted"/>
<dbReference type="PANTHER" id="PTHR39210">
    <property type="entry name" value="HEPARIN-SULFATE LYASE"/>
    <property type="match status" value="1"/>
</dbReference>
<dbReference type="Proteomes" id="UP000612352">
    <property type="component" value="Unassembled WGS sequence"/>
</dbReference>
<dbReference type="Pfam" id="PF07940">
    <property type="entry name" value="Hepar_II_III_C"/>
    <property type="match status" value="1"/>
</dbReference>
<evidence type="ECO:0000259" key="6">
    <source>
        <dbReference type="Pfam" id="PF07940"/>
    </source>
</evidence>
<keyword evidence="3" id="KW-0574">Periplasm</keyword>
<evidence type="ECO:0000256" key="1">
    <source>
        <dbReference type="ARBA" id="ARBA00004418"/>
    </source>
</evidence>
<comment type="subcellular location">
    <subcellularLocation>
        <location evidence="1">Periplasm</location>
    </subcellularLocation>
</comment>
<dbReference type="InterPro" id="IPR008929">
    <property type="entry name" value="Chondroitin_lyas"/>
</dbReference>
<dbReference type="EMBL" id="JAEDAJ010000002">
    <property type="protein sequence ID" value="MBK0330728.1"/>
    <property type="molecule type" value="Genomic_DNA"/>
</dbReference>
<evidence type="ECO:0000256" key="2">
    <source>
        <dbReference type="ARBA" id="ARBA00022729"/>
    </source>
</evidence>
<evidence type="ECO:0000313" key="8">
    <source>
        <dbReference type="Proteomes" id="UP000612352"/>
    </source>
</evidence>
<keyword evidence="2" id="KW-0732">Signal</keyword>
<accession>A0ABS1B7X1</accession>
<sequence length="558" mass="61266">MDKGRDAPRSGQDVALSGWAPGAESPIPLAPSFDWADSSALSRSFASQLQSLKFLDAVLLAYDRDREPADLDYLASVLLSWGEFAQSDPPDSSMCWYDLSTSLRVPRILGVAARALRDHSQHGEAIARMIPHLLNGHRERLSSLLCATISNKSLFVLAALAEIAVIDDAVGESSGEAAAVIDEILALFSQQFMPDGGHVEHSPAHQRMTLLGFHSVFKRFVPSGHPALGSPLRGAYEALSWMYRPDGNLVEIGDTTPERLPVPTAPPMSPNARFVFSRGGEGQRARRQWKALPDSGWAFVRSPSEDSASEPGGESYLAFHAGFHSRSHKHADDLSLCWSEGLVNILVDGGKFGYGAVLPRDSDLRRNGFYYADPRRQYIESTRAHSTVLLDGVDHDRVHRKPYGGGDVQAGLRSGRFTLSGTAPHGTWTHRRLIGFRPGRKLTVRDTVRLHDGQAHRMESRFLIDGRFSMRMVDGVVEMCREDAGVVLRIQGHDALERVPDVALGWPDPLEGWRSESDGEVTPCWSIVFRAECVKVTVGTVTFDVSTTKPEPSEGDAR</sequence>
<evidence type="ECO:0000256" key="5">
    <source>
        <dbReference type="SAM" id="MobiDB-lite"/>
    </source>
</evidence>
<feature type="region of interest" description="Disordered" evidence="5">
    <location>
        <begin position="1"/>
        <end position="22"/>
    </location>
</feature>
<protein>
    <submittedName>
        <fullName evidence="7">Heparinase II/III family protein</fullName>
    </submittedName>
</protein>
<dbReference type="Gene3D" id="1.50.10.100">
    <property type="entry name" value="Chondroitin AC/alginate lyase"/>
    <property type="match status" value="1"/>
</dbReference>
<gene>
    <name evidence="7" type="ORF">I8D64_04865</name>
</gene>
<dbReference type="InterPro" id="IPR012480">
    <property type="entry name" value="Hepar_II_III_C"/>
</dbReference>
<evidence type="ECO:0000256" key="4">
    <source>
        <dbReference type="ARBA" id="ARBA00023239"/>
    </source>
</evidence>
<comment type="caution">
    <text evidence="7">The sequence shown here is derived from an EMBL/GenBank/DDBJ whole genome shotgun (WGS) entry which is preliminary data.</text>
</comment>
<evidence type="ECO:0000256" key="3">
    <source>
        <dbReference type="ARBA" id="ARBA00022764"/>
    </source>
</evidence>
<evidence type="ECO:0000313" key="7">
    <source>
        <dbReference type="EMBL" id="MBK0330728.1"/>
    </source>
</evidence>
<dbReference type="SUPFAM" id="SSF48230">
    <property type="entry name" value="Chondroitin AC/alginate lyase"/>
    <property type="match status" value="1"/>
</dbReference>
<keyword evidence="8" id="KW-1185">Reference proteome</keyword>
<dbReference type="RefSeq" id="WP_200501387.1">
    <property type="nucleotide sequence ID" value="NZ_JAEDAJ010000002.1"/>
</dbReference>
<keyword evidence="4" id="KW-0456">Lyase</keyword>
<feature type="domain" description="Heparinase II/III-like C-terminal" evidence="6">
    <location>
        <begin position="286"/>
        <end position="499"/>
    </location>
</feature>
<reference evidence="7 8" key="1">
    <citation type="submission" date="2020-12" db="EMBL/GenBank/DDBJ databases">
        <title>Brachybacterium sp. MASK1Z-5, whole genome shotgun sequence.</title>
        <authorList>
            <person name="Tuo L."/>
        </authorList>
    </citation>
    <scope>NUCLEOTIDE SEQUENCE [LARGE SCALE GENOMIC DNA]</scope>
    <source>
        <strain evidence="7 8">MASK1Z-5</strain>
    </source>
</reference>
<dbReference type="Gene3D" id="2.70.98.70">
    <property type="match status" value="1"/>
</dbReference>